<dbReference type="EMBL" id="MFZH01000038">
    <property type="protein sequence ID" value="OGK17742.1"/>
    <property type="molecule type" value="Genomic_DNA"/>
</dbReference>
<evidence type="ECO:0000313" key="2">
    <source>
        <dbReference type="Proteomes" id="UP000176850"/>
    </source>
</evidence>
<organism evidence="1 2">
    <name type="scientific">Candidatus Roizmanbacteria bacterium RIFCSPHIGHO2_01_FULL_39_24</name>
    <dbReference type="NCBI Taxonomy" id="1802032"/>
    <lineage>
        <taxon>Bacteria</taxon>
        <taxon>Candidatus Roizmaniibacteriota</taxon>
    </lineage>
</organism>
<sequence length="280" mass="31733">MTTTEGLVANEHYVQPELFEFASGAYSSEGLRMEVALLDKQKEKTDKDDFLRRNEVKDRHARGRLAEASGLFPTKEVTAVLRSERTALGSPEVIWSLRETLGPSNEGLKITRNLRLSLDSGSLYGRSTVEKPMPNNPGESRSLRRQIDLRLIEEEGHWYTGTISNVVAEWEQRTEDPRYQTSNSHNHLYLRVGGDGEYGLIAKFELERYHRALKGALDSSSEFWETPEGKPTEDAKRLKGLFGVGPELFDEFLFTDNPAPQFRALVANIWAAEEPSEIPY</sequence>
<gene>
    <name evidence="1" type="ORF">A2799_01875</name>
</gene>
<dbReference type="AlphaFoldDB" id="A0A1F7GGT5"/>
<name>A0A1F7GGT5_9BACT</name>
<accession>A0A1F7GGT5</accession>
<dbReference type="Proteomes" id="UP000176850">
    <property type="component" value="Unassembled WGS sequence"/>
</dbReference>
<protein>
    <submittedName>
        <fullName evidence="1">Uncharacterized protein</fullName>
    </submittedName>
</protein>
<comment type="caution">
    <text evidence="1">The sequence shown here is derived from an EMBL/GenBank/DDBJ whole genome shotgun (WGS) entry which is preliminary data.</text>
</comment>
<evidence type="ECO:0000313" key="1">
    <source>
        <dbReference type="EMBL" id="OGK17742.1"/>
    </source>
</evidence>
<reference evidence="1 2" key="1">
    <citation type="journal article" date="2016" name="Nat. Commun.">
        <title>Thousands of microbial genomes shed light on interconnected biogeochemical processes in an aquifer system.</title>
        <authorList>
            <person name="Anantharaman K."/>
            <person name="Brown C.T."/>
            <person name="Hug L.A."/>
            <person name="Sharon I."/>
            <person name="Castelle C.J."/>
            <person name="Probst A.J."/>
            <person name="Thomas B.C."/>
            <person name="Singh A."/>
            <person name="Wilkins M.J."/>
            <person name="Karaoz U."/>
            <person name="Brodie E.L."/>
            <person name="Williams K.H."/>
            <person name="Hubbard S.S."/>
            <person name="Banfield J.F."/>
        </authorList>
    </citation>
    <scope>NUCLEOTIDE SEQUENCE [LARGE SCALE GENOMIC DNA]</scope>
</reference>
<proteinExistence type="predicted"/>